<protein>
    <recommendedName>
        <fullName evidence="4">DUF2953 domain-containing protein</fullName>
    </recommendedName>
</protein>
<dbReference type="AlphaFoldDB" id="A0A1M5XMW5"/>
<keyword evidence="1" id="KW-1133">Transmembrane helix</keyword>
<feature type="transmembrane region" description="Helical" evidence="1">
    <location>
        <begin position="101"/>
        <end position="123"/>
    </location>
</feature>
<proteinExistence type="predicted"/>
<keyword evidence="1" id="KW-0472">Membrane</keyword>
<keyword evidence="3" id="KW-1185">Reference proteome</keyword>
<evidence type="ECO:0008006" key="4">
    <source>
        <dbReference type="Google" id="ProtNLM"/>
    </source>
</evidence>
<dbReference type="OrthoDB" id="1708309at2"/>
<gene>
    <name evidence="2" type="ORF">SAMN02745180_01757</name>
</gene>
<feature type="transmembrane region" description="Helical" evidence="1">
    <location>
        <begin position="157"/>
        <end position="179"/>
    </location>
</feature>
<evidence type="ECO:0000313" key="2">
    <source>
        <dbReference type="EMBL" id="SHI01141.1"/>
    </source>
</evidence>
<reference evidence="2 3" key="1">
    <citation type="submission" date="2016-11" db="EMBL/GenBank/DDBJ databases">
        <authorList>
            <person name="Jaros S."/>
            <person name="Januszkiewicz K."/>
            <person name="Wedrychowicz H."/>
        </authorList>
    </citation>
    <scope>NUCLEOTIDE SEQUENCE [LARGE SCALE GENOMIC DNA]</scope>
    <source>
        <strain evidence="2 3">DSM 13106</strain>
    </source>
</reference>
<keyword evidence="1" id="KW-0812">Transmembrane</keyword>
<dbReference type="Proteomes" id="UP000184389">
    <property type="component" value="Unassembled WGS sequence"/>
</dbReference>
<sequence length="202" mass="23874">MKWILLFILIMILFMPVHIHISIKWNKKFNIKISLVTLFGLIKYKIDIDKIKLWYGKKSIGKNKEDEDKKIFNMMKKIKEYYLNNKKWIDYFLRKAKIEKIYWLTSFGLGDAALTGISTGILWSVKNWILAIITNNKKVKEIYINIFPNFGSDNIESQFSCIISWNFVYIIIVSLYLLIMKIKGGEKNANTSYSRTYGNNNE</sequence>
<dbReference type="Pfam" id="PF11167">
    <property type="entry name" value="DUF2953"/>
    <property type="match status" value="1"/>
</dbReference>
<dbReference type="EMBL" id="FQXR01000007">
    <property type="protein sequence ID" value="SHI01141.1"/>
    <property type="molecule type" value="Genomic_DNA"/>
</dbReference>
<evidence type="ECO:0000256" key="1">
    <source>
        <dbReference type="SAM" id="Phobius"/>
    </source>
</evidence>
<organism evidence="2 3">
    <name type="scientific">Sporanaerobacter acetigenes DSM 13106</name>
    <dbReference type="NCBI Taxonomy" id="1123281"/>
    <lineage>
        <taxon>Bacteria</taxon>
        <taxon>Bacillati</taxon>
        <taxon>Bacillota</taxon>
        <taxon>Tissierellia</taxon>
        <taxon>Tissierellales</taxon>
        <taxon>Sporanaerobacteraceae</taxon>
        <taxon>Sporanaerobacter</taxon>
    </lineage>
</organism>
<dbReference type="RefSeq" id="WP_072744423.1">
    <property type="nucleotide sequence ID" value="NZ_FQXR01000007.1"/>
</dbReference>
<accession>A0A1M5XMW5</accession>
<dbReference type="STRING" id="1123281.SAMN02745180_01757"/>
<name>A0A1M5XMW5_9FIRM</name>
<evidence type="ECO:0000313" key="3">
    <source>
        <dbReference type="Proteomes" id="UP000184389"/>
    </source>
</evidence>
<dbReference type="InterPro" id="IPR021338">
    <property type="entry name" value="DUF2953"/>
</dbReference>